<sequence length="60" mass="6760">MRKGTLATHEHMKLKQMQRQYGSHTGIGTTAQPPNSHSLGHAWLQQAWESVCRASCSRNK</sequence>
<evidence type="ECO:0000313" key="2">
    <source>
        <dbReference type="EMBL" id="MPC20413.1"/>
    </source>
</evidence>
<dbReference type="AlphaFoldDB" id="A0A5B7DGX0"/>
<gene>
    <name evidence="2" type="ORF">E2C01_013356</name>
</gene>
<feature type="region of interest" description="Disordered" evidence="1">
    <location>
        <begin position="17"/>
        <end position="38"/>
    </location>
</feature>
<protein>
    <submittedName>
        <fullName evidence="2">Uncharacterized protein</fullName>
    </submittedName>
</protein>
<name>A0A5B7DGX0_PORTR</name>
<dbReference type="EMBL" id="VSRR010000869">
    <property type="protein sequence ID" value="MPC20413.1"/>
    <property type="molecule type" value="Genomic_DNA"/>
</dbReference>
<reference evidence="2 3" key="1">
    <citation type="submission" date="2019-05" db="EMBL/GenBank/DDBJ databases">
        <title>Another draft genome of Portunus trituberculatus and its Hox gene families provides insights of decapod evolution.</title>
        <authorList>
            <person name="Jeong J.-H."/>
            <person name="Song I."/>
            <person name="Kim S."/>
            <person name="Choi T."/>
            <person name="Kim D."/>
            <person name="Ryu S."/>
            <person name="Kim W."/>
        </authorList>
    </citation>
    <scope>NUCLEOTIDE SEQUENCE [LARGE SCALE GENOMIC DNA]</scope>
    <source>
        <tissue evidence="2">Muscle</tissue>
    </source>
</reference>
<organism evidence="2 3">
    <name type="scientific">Portunus trituberculatus</name>
    <name type="common">Swimming crab</name>
    <name type="synonym">Neptunus trituberculatus</name>
    <dbReference type="NCBI Taxonomy" id="210409"/>
    <lineage>
        <taxon>Eukaryota</taxon>
        <taxon>Metazoa</taxon>
        <taxon>Ecdysozoa</taxon>
        <taxon>Arthropoda</taxon>
        <taxon>Crustacea</taxon>
        <taxon>Multicrustacea</taxon>
        <taxon>Malacostraca</taxon>
        <taxon>Eumalacostraca</taxon>
        <taxon>Eucarida</taxon>
        <taxon>Decapoda</taxon>
        <taxon>Pleocyemata</taxon>
        <taxon>Brachyura</taxon>
        <taxon>Eubrachyura</taxon>
        <taxon>Portunoidea</taxon>
        <taxon>Portunidae</taxon>
        <taxon>Portuninae</taxon>
        <taxon>Portunus</taxon>
    </lineage>
</organism>
<comment type="caution">
    <text evidence="2">The sequence shown here is derived from an EMBL/GenBank/DDBJ whole genome shotgun (WGS) entry which is preliminary data.</text>
</comment>
<evidence type="ECO:0000313" key="3">
    <source>
        <dbReference type="Proteomes" id="UP000324222"/>
    </source>
</evidence>
<dbReference type="Proteomes" id="UP000324222">
    <property type="component" value="Unassembled WGS sequence"/>
</dbReference>
<keyword evidence="3" id="KW-1185">Reference proteome</keyword>
<accession>A0A5B7DGX0</accession>
<proteinExistence type="predicted"/>
<evidence type="ECO:0000256" key="1">
    <source>
        <dbReference type="SAM" id="MobiDB-lite"/>
    </source>
</evidence>